<feature type="domain" description="Glycosyl transferase family 1" evidence="1">
    <location>
        <begin position="193"/>
        <end position="344"/>
    </location>
</feature>
<sequence>MKIAIFTDTYFPQLSGVATSVKVLKDTFEAHGHEVYIFTTTDPQANKDEDHIFRYESIPFLFFKERRVAVTFFGPVVKKVKDLKIDIIHTQTEFSMGMLGITASRILGLPLVHTYHTWYEKYLHYIMNGKLISKETVRKLSRLYCQQADEVITPSQTIKEVLESYGVTREIAIVPTGVPIPDCCSQAELMDLRHKLTLSADDFVMLSVNRLAYEKNLIAIIDRLPNLLKHLPHAHLVLVGDGPERKNLENAVASRGLGDHVHFTGAIDHEKLSSYYQMADLYVNLSTSETQGLTFLEAITNRLPVVAYASDYLMNLAKIQPFGVLLDHPDKFEAAVLEVKANSKEYSSHLDQLIHHVSAEHFYEQLYAIYSQVQPRKSLVTDLSQLTEKLFYVPKMDQRMGYNDKRNKHKKD</sequence>
<dbReference type="InterPro" id="IPR050194">
    <property type="entry name" value="Glycosyltransferase_grp1"/>
</dbReference>
<dbReference type="PANTHER" id="PTHR45947">
    <property type="entry name" value="SULFOQUINOVOSYL TRANSFERASE SQD2"/>
    <property type="match status" value="1"/>
</dbReference>
<dbReference type="InterPro" id="IPR001296">
    <property type="entry name" value="Glyco_trans_1"/>
</dbReference>
<dbReference type="Pfam" id="PF00534">
    <property type="entry name" value="Glycos_transf_1"/>
    <property type="match status" value="1"/>
</dbReference>
<name>A0A9X3FNC8_9LACT</name>
<gene>
    <name evidence="3" type="ORF">OW157_05470</name>
</gene>
<feature type="domain" description="Glycosyltransferase subfamily 4-like N-terminal" evidence="2">
    <location>
        <begin position="15"/>
        <end position="179"/>
    </location>
</feature>
<proteinExistence type="predicted"/>
<keyword evidence="3" id="KW-0328">Glycosyltransferase</keyword>
<dbReference type="Pfam" id="PF13439">
    <property type="entry name" value="Glyco_transf_4"/>
    <property type="match status" value="1"/>
</dbReference>
<keyword evidence="3" id="KW-0808">Transferase</keyword>
<dbReference type="Gene3D" id="3.40.50.2000">
    <property type="entry name" value="Glycogen Phosphorylase B"/>
    <property type="match status" value="2"/>
</dbReference>
<dbReference type="GO" id="GO:0016758">
    <property type="term" value="F:hexosyltransferase activity"/>
    <property type="evidence" value="ECO:0007669"/>
    <property type="project" value="TreeGrafter"/>
</dbReference>
<dbReference type="PANTHER" id="PTHR45947:SF3">
    <property type="entry name" value="SULFOQUINOVOSYL TRANSFERASE SQD2"/>
    <property type="match status" value="1"/>
</dbReference>
<organism evidence="3 4">
    <name type="scientific">Aerococcus kribbianus</name>
    <dbReference type="NCBI Taxonomy" id="2999064"/>
    <lineage>
        <taxon>Bacteria</taxon>
        <taxon>Bacillati</taxon>
        <taxon>Bacillota</taxon>
        <taxon>Bacilli</taxon>
        <taxon>Lactobacillales</taxon>
        <taxon>Aerococcaceae</taxon>
        <taxon>Aerococcus</taxon>
    </lineage>
</organism>
<keyword evidence="4" id="KW-1185">Reference proteome</keyword>
<evidence type="ECO:0000259" key="1">
    <source>
        <dbReference type="Pfam" id="PF00534"/>
    </source>
</evidence>
<reference evidence="3" key="1">
    <citation type="submission" date="2022-12" db="EMBL/GenBank/DDBJ databases">
        <title>Description and comparative metabolic analysis of Aerococcus sp. nov., isolated from the feces of a pig.</title>
        <authorList>
            <person name="Chang Y.-H."/>
        </authorList>
    </citation>
    <scope>NUCLEOTIDE SEQUENCE</scope>
    <source>
        <strain evidence="3">YH-aer222</strain>
    </source>
</reference>
<protein>
    <submittedName>
        <fullName evidence="3">Glycosyltransferase</fullName>
        <ecNumber evidence="3">2.4.-.-</ecNumber>
    </submittedName>
</protein>
<dbReference type="InterPro" id="IPR028098">
    <property type="entry name" value="Glyco_trans_4-like_N"/>
</dbReference>
<dbReference type="SUPFAM" id="SSF53756">
    <property type="entry name" value="UDP-Glycosyltransferase/glycogen phosphorylase"/>
    <property type="match status" value="1"/>
</dbReference>
<dbReference type="EC" id="2.4.-.-" evidence="3"/>
<comment type="caution">
    <text evidence="3">The sequence shown here is derived from an EMBL/GenBank/DDBJ whole genome shotgun (WGS) entry which is preliminary data.</text>
</comment>
<dbReference type="Proteomes" id="UP001146670">
    <property type="component" value="Unassembled WGS sequence"/>
</dbReference>
<accession>A0A9X3FNC8</accession>
<dbReference type="RefSeq" id="WP_268752348.1">
    <property type="nucleotide sequence ID" value="NZ_JAPRFQ010000002.1"/>
</dbReference>
<evidence type="ECO:0000313" key="3">
    <source>
        <dbReference type="EMBL" id="MCZ0726020.1"/>
    </source>
</evidence>
<evidence type="ECO:0000313" key="4">
    <source>
        <dbReference type="Proteomes" id="UP001146670"/>
    </source>
</evidence>
<evidence type="ECO:0000259" key="2">
    <source>
        <dbReference type="Pfam" id="PF13439"/>
    </source>
</evidence>
<dbReference type="AlphaFoldDB" id="A0A9X3FNC8"/>
<dbReference type="EMBL" id="JAPRFR010000002">
    <property type="protein sequence ID" value="MCZ0726020.1"/>
    <property type="molecule type" value="Genomic_DNA"/>
</dbReference>